<protein>
    <submittedName>
        <fullName evidence="2">Uncharacterized protein</fullName>
    </submittedName>
</protein>
<evidence type="ECO:0000313" key="2">
    <source>
        <dbReference type="EMBL" id="CAK9029341.1"/>
    </source>
</evidence>
<feature type="region of interest" description="Disordered" evidence="1">
    <location>
        <begin position="9"/>
        <end position="33"/>
    </location>
</feature>
<evidence type="ECO:0000256" key="1">
    <source>
        <dbReference type="SAM" id="MobiDB-lite"/>
    </source>
</evidence>
<name>A0ABP0KR23_9DINO</name>
<evidence type="ECO:0000313" key="3">
    <source>
        <dbReference type="Proteomes" id="UP001642484"/>
    </source>
</evidence>
<accession>A0ABP0KR23</accession>
<sequence>MNEGWAIRFGGLDPCDQEPDQDDQGSSSSTSDLVDALLQDTEQGATSSKRIIKLAAVAAKRMKRLGVQDHELNRLARYRQSKSGRKGANAARDFHRYVHRHGRVLDVKVSSISILLRQKVTTTSGKRRVKERLGDHPVIHLSSWCQQMLEKYPRYILGGYCPEKDGHQSYMDMFASFWINYCILDRDHPVREKSLEELQHTIPIAIHGDEGRGLSKVPVMCISYQLLIPSSGPDKLNCSQNSFTTRLLYTLMPATWYARKDASIRGLLQALAADLTALFEEGLTVTVAGQRKQFFVAFLGCKGDWPWLRKAYNLASGFTSRRVCHLCSGSEWWNMTSSCEARDWRNAEPAPHPYKAGTPSPLRSIPGGDRPSAIKPDLMHTFNIGIGGDFAFSAVITLCCLSFFDDYGSTIQKRLDCAYDRFAQWCFDNHKNAQIKSFELNKFHMTSLKQYPRGTGRAHDTGLVCKWLNAELQGIVPGDFEHPNIMEILQWTLQNFNMFYHLVHGEGLWMPVSVAQRVVQHGFAGGEGFAALASLAKQRGWHLYKLRPKLHIWVHISTMLEKDCTWTSKVLNPLCWGCWSDEDYIGKCCRVARRLNAGSLIVHRVMTRCLMKYKRYFEEGFKP</sequence>
<proteinExistence type="predicted"/>
<organism evidence="2 3">
    <name type="scientific">Durusdinium trenchii</name>
    <dbReference type="NCBI Taxonomy" id="1381693"/>
    <lineage>
        <taxon>Eukaryota</taxon>
        <taxon>Sar</taxon>
        <taxon>Alveolata</taxon>
        <taxon>Dinophyceae</taxon>
        <taxon>Suessiales</taxon>
        <taxon>Symbiodiniaceae</taxon>
        <taxon>Durusdinium</taxon>
    </lineage>
</organism>
<gene>
    <name evidence="2" type="ORF">CCMP2556_LOCUS17453</name>
</gene>
<comment type="caution">
    <text evidence="2">The sequence shown here is derived from an EMBL/GenBank/DDBJ whole genome shotgun (WGS) entry which is preliminary data.</text>
</comment>
<keyword evidence="3" id="KW-1185">Reference proteome</keyword>
<reference evidence="2 3" key="1">
    <citation type="submission" date="2024-02" db="EMBL/GenBank/DDBJ databases">
        <authorList>
            <person name="Chen Y."/>
            <person name="Shah S."/>
            <person name="Dougan E. K."/>
            <person name="Thang M."/>
            <person name="Chan C."/>
        </authorList>
    </citation>
    <scope>NUCLEOTIDE SEQUENCE [LARGE SCALE GENOMIC DNA]</scope>
</reference>
<dbReference type="Proteomes" id="UP001642484">
    <property type="component" value="Unassembled WGS sequence"/>
</dbReference>
<dbReference type="EMBL" id="CAXAMN010009613">
    <property type="protein sequence ID" value="CAK9029341.1"/>
    <property type="molecule type" value="Genomic_DNA"/>
</dbReference>